<dbReference type="InterPro" id="IPR000182">
    <property type="entry name" value="GNAT_dom"/>
</dbReference>
<feature type="domain" description="N-acetyltransferase" evidence="1">
    <location>
        <begin position="12"/>
        <end position="151"/>
    </location>
</feature>
<gene>
    <name evidence="2" type="ORF">ATE80_28015</name>
</gene>
<proteinExistence type="predicted"/>
<dbReference type="STRING" id="936756.ATE80_28015"/>
<protein>
    <submittedName>
        <fullName evidence="2">Acetyltransferase</fullName>
    </submittedName>
</protein>
<dbReference type="Gene3D" id="3.40.630.30">
    <property type="match status" value="1"/>
</dbReference>
<dbReference type="Proteomes" id="UP000054011">
    <property type="component" value="Unassembled WGS sequence"/>
</dbReference>
<dbReference type="Pfam" id="PF13508">
    <property type="entry name" value="Acetyltransf_7"/>
    <property type="match status" value="1"/>
</dbReference>
<dbReference type="EMBL" id="LNSV01000122">
    <property type="protein sequence ID" value="KUH35646.1"/>
    <property type="molecule type" value="Genomic_DNA"/>
</dbReference>
<accession>A0A117IUB9</accession>
<reference evidence="2 3" key="1">
    <citation type="submission" date="2015-11" db="EMBL/GenBank/DDBJ databases">
        <title>Genome-wide analysis reveals the secondary metabolome in Streptomyces kanasensis ZX01.</title>
        <authorList>
            <person name="Zhang G."/>
            <person name="Han L."/>
            <person name="Feng J."/>
            <person name="Zhang X."/>
        </authorList>
    </citation>
    <scope>NUCLEOTIDE SEQUENCE [LARGE SCALE GENOMIC DNA]</scope>
    <source>
        <strain evidence="2 3">ZX01</strain>
    </source>
</reference>
<keyword evidence="3" id="KW-1185">Reference proteome</keyword>
<dbReference type="InterPro" id="IPR016181">
    <property type="entry name" value="Acyl_CoA_acyltransferase"/>
</dbReference>
<sequence length="152" mass="15960">MAGVMTKSGGGIVVRRVRPSDEPALCGVDVVADGGDAERRASIRRWCEGGAAAVAEGESGLLGYCVVECTFFGQGFVTMLMVAPTARRSGVGRRLLDEAAASCTTEKLFTSTNVSNRPMQGLLEGAGWLPVGLLHGLDPGDPELFYLCPRRG</sequence>
<evidence type="ECO:0000313" key="2">
    <source>
        <dbReference type="EMBL" id="KUH35646.1"/>
    </source>
</evidence>
<keyword evidence="2" id="KW-0808">Transferase</keyword>
<evidence type="ECO:0000313" key="3">
    <source>
        <dbReference type="Proteomes" id="UP000054011"/>
    </source>
</evidence>
<name>A0A117IUB9_9ACTN</name>
<evidence type="ECO:0000259" key="1">
    <source>
        <dbReference type="PROSITE" id="PS51186"/>
    </source>
</evidence>
<dbReference type="PROSITE" id="PS51186">
    <property type="entry name" value="GNAT"/>
    <property type="match status" value="1"/>
</dbReference>
<dbReference type="AlphaFoldDB" id="A0A117IUB9"/>
<organism evidence="2 3">
    <name type="scientific">Streptomyces kanasensis</name>
    <dbReference type="NCBI Taxonomy" id="936756"/>
    <lineage>
        <taxon>Bacteria</taxon>
        <taxon>Bacillati</taxon>
        <taxon>Actinomycetota</taxon>
        <taxon>Actinomycetes</taxon>
        <taxon>Kitasatosporales</taxon>
        <taxon>Streptomycetaceae</taxon>
        <taxon>Streptomyces</taxon>
    </lineage>
</organism>
<dbReference type="CDD" id="cd04301">
    <property type="entry name" value="NAT_SF"/>
    <property type="match status" value="1"/>
</dbReference>
<comment type="caution">
    <text evidence="2">The sequence shown here is derived from an EMBL/GenBank/DDBJ whole genome shotgun (WGS) entry which is preliminary data.</text>
</comment>
<dbReference type="GO" id="GO:0016747">
    <property type="term" value="F:acyltransferase activity, transferring groups other than amino-acyl groups"/>
    <property type="evidence" value="ECO:0007669"/>
    <property type="project" value="InterPro"/>
</dbReference>
<dbReference type="SUPFAM" id="SSF55729">
    <property type="entry name" value="Acyl-CoA N-acyltransferases (Nat)"/>
    <property type="match status" value="1"/>
</dbReference>
<dbReference type="RefSeq" id="WP_058945064.1">
    <property type="nucleotide sequence ID" value="NZ_LNSV01000122.1"/>
</dbReference>